<evidence type="ECO:0000313" key="2">
    <source>
        <dbReference type="Proteomes" id="UP000615446"/>
    </source>
</evidence>
<comment type="caution">
    <text evidence="1">The sequence shown here is derived from an EMBL/GenBank/DDBJ whole genome shotgun (WGS) entry which is preliminary data.</text>
</comment>
<dbReference type="Proteomes" id="UP000615446">
    <property type="component" value="Unassembled WGS sequence"/>
</dbReference>
<reference evidence="1" key="1">
    <citation type="submission" date="2019-10" db="EMBL/GenBank/DDBJ databases">
        <title>Conservation and host-specific expression of non-tandemly repeated heterogenous ribosome RNA gene in arbuscular mycorrhizal fungi.</title>
        <authorList>
            <person name="Maeda T."/>
            <person name="Kobayashi Y."/>
            <person name="Nakagawa T."/>
            <person name="Ezawa T."/>
            <person name="Yamaguchi K."/>
            <person name="Bino T."/>
            <person name="Nishimoto Y."/>
            <person name="Shigenobu S."/>
            <person name="Kawaguchi M."/>
        </authorList>
    </citation>
    <scope>NUCLEOTIDE SEQUENCE</scope>
    <source>
        <strain evidence="1">HR1</strain>
    </source>
</reference>
<accession>A0A8H3LFB0</accession>
<sequence>MSQRYNINQYHSEEILEKRNSRIKVASNRLSKLRKRMSIFSYRDSGVGLSDAEGFLLMKDGDRINYIEETLYSDNNSDKHVKIKSVKRFFGIGKGRRRHSEAYHQDVYYSRCLILGGV</sequence>
<gene>
    <name evidence="1" type="ORF">RCL2_001193600</name>
</gene>
<evidence type="ECO:0000313" key="1">
    <source>
        <dbReference type="EMBL" id="GES84842.1"/>
    </source>
</evidence>
<name>A0A8H3LFB0_9GLOM</name>
<protein>
    <submittedName>
        <fullName evidence="1">Uncharacterized protein</fullName>
    </submittedName>
</protein>
<dbReference type="AlphaFoldDB" id="A0A8H3LFB0"/>
<proteinExistence type="predicted"/>
<dbReference type="EMBL" id="BLAL01000086">
    <property type="protein sequence ID" value="GES84842.1"/>
    <property type="molecule type" value="Genomic_DNA"/>
</dbReference>
<organism evidence="1 2">
    <name type="scientific">Rhizophagus clarus</name>
    <dbReference type="NCBI Taxonomy" id="94130"/>
    <lineage>
        <taxon>Eukaryota</taxon>
        <taxon>Fungi</taxon>
        <taxon>Fungi incertae sedis</taxon>
        <taxon>Mucoromycota</taxon>
        <taxon>Glomeromycotina</taxon>
        <taxon>Glomeromycetes</taxon>
        <taxon>Glomerales</taxon>
        <taxon>Glomeraceae</taxon>
        <taxon>Rhizophagus</taxon>
    </lineage>
</organism>